<name>A0ABY1QA95_9BACT</name>
<dbReference type="EMBL" id="FXUG01000007">
    <property type="protein sequence ID" value="SMP60930.1"/>
    <property type="molecule type" value="Genomic_DNA"/>
</dbReference>
<protein>
    <submittedName>
        <fullName evidence="1">Uncharacterized protein</fullName>
    </submittedName>
</protein>
<evidence type="ECO:0000313" key="2">
    <source>
        <dbReference type="Proteomes" id="UP001158067"/>
    </source>
</evidence>
<dbReference type="Proteomes" id="UP001158067">
    <property type="component" value="Unassembled WGS sequence"/>
</dbReference>
<reference evidence="1 2" key="1">
    <citation type="submission" date="2017-05" db="EMBL/GenBank/DDBJ databases">
        <authorList>
            <person name="Varghese N."/>
            <person name="Submissions S."/>
        </authorList>
    </citation>
    <scope>NUCLEOTIDE SEQUENCE [LARGE SCALE GENOMIC DNA]</scope>
    <source>
        <strain evidence="1 2">DSM 25457</strain>
    </source>
</reference>
<evidence type="ECO:0000313" key="1">
    <source>
        <dbReference type="EMBL" id="SMP60930.1"/>
    </source>
</evidence>
<proteinExistence type="predicted"/>
<keyword evidence="2" id="KW-1185">Reference proteome</keyword>
<accession>A0ABY1QA95</accession>
<organism evidence="1 2">
    <name type="scientific">Neorhodopirellula lusitana</name>
    <dbReference type="NCBI Taxonomy" id="445327"/>
    <lineage>
        <taxon>Bacteria</taxon>
        <taxon>Pseudomonadati</taxon>
        <taxon>Planctomycetota</taxon>
        <taxon>Planctomycetia</taxon>
        <taxon>Pirellulales</taxon>
        <taxon>Pirellulaceae</taxon>
        <taxon>Neorhodopirellula</taxon>
    </lineage>
</organism>
<gene>
    <name evidence="1" type="ORF">SAMN06265222_10721</name>
</gene>
<comment type="caution">
    <text evidence="1">The sequence shown here is derived from an EMBL/GenBank/DDBJ whole genome shotgun (WGS) entry which is preliminary data.</text>
</comment>
<sequence length="99" mass="11732">MRWNPLAEHWKTVAVDFIGFPSSLQPRRLWLHLVFQFKAMVVRYPLPQLSFFPRFFSKTVAVVVSFRPYPVWGLLRSRSDILFEYCRGNDSWLPQIGAD</sequence>